<proteinExistence type="predicted"/>
<dbReference type="Pfam" id="PF00144">
    <property type="entry name" value="Beta-lactamase"/>
    <property type="match status" value="1"/>
</dbReference>
<name>F4KST4_HALH1</name>
<protein>
    <submittedName>
        <fullName evidence="2">Beta-lactamase</fullName>
    </submittedName>
</protein>
<sequence length="354" mass="40338">MSAIDNTLTKLVQDGKTPSVHYTFFNQDSILHTFKTGFADVQHQQEVSDDTLYHAYSATKTFTALAILQLAEQQKIDLDQAASTYLPDFPYPKEITVRQLLTHSAGIVNPIPLSWIHLDTEHSTFDGNNFFRQIILKHATIKSKPNEKFAYTNLGYILLGLMIEKVSGLTYEDYVRENILRRLNLKSEEVDFTVADSTRRAKGYHRKNSFSYFLLGLFMDKQKYMDKAEGIWKPFKPFYVNGAAYGGLIGTPNAFVQYVQALLKPDSVLISNEYKKMLFAENHLNKHQPSGMALSWFCDHLNGTKYCAHAGGGGGYYCEIRIYPEKGLGSVVMFNRTGMTNEKYLDKLDQYFIS</sequence>
<dbReference type="RefSeq" id="WP_013763596.1">
    <property type="nucleotide sequence ID" value="NC_015510.1"/>
</dbReference>
<evidence type="ECO:0000313" key="3">
    <source>
        <dbReference type="Proteomes" id="UP000008461"/>
    </source>
</evidence>
<keyword evidence="3" id="KW-1185">Reference proteome</keyword>
<dbReference type="PANTHER" id="PTHR46825:SF8">
    <property type="entry name" value="BETA-LACTAMASE-RELATED"/>
    <property type="match status" value="1"/>
</dbReference>
<evidence type="ECO:0000313" key="2">
    <source>
        <dbReference type="EMBL" id="AEE49041.1"/>
    </source>
</evidence>
<dbReference type="EMBL" id="CP002691">
    <property type="protein sequence ID" value="AEE49041.1"/>
    <property type="molecule type" value="Genomic_DNA"/>
</dbReference>
<dbReference type="PANTHER" id="PTHR46825">
    <property type="entry name" value="D-ALANYL-D-ALANINE-CARBOXYPEPTIDASE/ENDOPEPTIDASE AMPH"/>
    <property type="match status" value="1"/>
</dbReference>
<feature type="domain" description="Beta-lactamase-related" evidence="1">
    <location>
        <begin position="5"/>
        <end position="341"/>
    </location>
</feature>
<gene>
    <name evidence="2" type="ordered locus">Halhy_1143</name>
</gene>
<organism evidence="2 3">
    <name type="scientific">Haliscomenobacter hydrossis (strain ATCC 27775 / DSM 1100 / LMG 10767 / O)</name>
    <dbReference type="NCBI Taxonomy" id="760192"/>
    <lineage>
        <taxon>Bacteria</taxon>
        <taxon>Pseudomonadati</taxon>
        <taxon>Bacteroidota</taxon>
        <taxon>Saprospiria</taxon>
        <taxon>Saprospirales</taxon>
        <taxon>Haliscomenobacteraceae</taxon>
        <taxon>Haliscomenobacter</taxon>
    </lineage>
</organism>
<reference evidence="2 3" key="1">
    <citation type="journal article" date="2011" name="Stand. Genomic Sci.">
        <title>Complete genome sequence of Haliscomenobacter hydrossis type strain (O).</title>
        <authorList>
            <consortium name="US DOE Joint Genome Institute (JGI-PGF)"/>
            <person name="Daligault H."/>
            <person name="Lapidus A."/>
            <person name="Zeytun A."/>
            <person name="Nolan M."/>
            <person name="Lucas S."/>
            <person name="Del Rio T.G."/>
            <person name="Tice H."/>
            <person name="Cheng J.F."/>
            <person name="Tapia R."/>
            <person name="Han C."/>
            <person name="Goodwin L."/>
            <person name="Pitluck S."/>
            <person name="Liolios K."/>
            <person name="Pagani I."/>
            <person name="Ivanova N."/>
            <person name="Huntemann M."/>
            <person name="Mavromatis K."/>
            <person name="Mikhailova N."/>
            <person name="Pati A."/>
            <person name="Chen A."/>
            <person name="Palaniappan K."/>
            <person name="Land M."/>
            <person name="Hauser L."/>
            <person name="Brambilla E.M."/>
            <person name="Rohde M."/>
            <person name="Verbarg S."/>
            <person name="Goker M."/>
            <person name="Bristow J."/>
            <person name="Eisen J.A."/>
            <person name="Markowitz V."/>
            <person name="Hugenholtz P."/>
            <person name="Kyrpides N.C."/>
            <person name="Klenk H.P."/>
            <person name="Woyke T."/>
        </authorList>
    </citation>
    <scope>NUCLEOTIDE SEQUENCE [LARGE SCALE GENOMIC DNA]</scope>
    <source>
        <strain evidence="3">ATCC 27775 / DSM 1100 / LMG 10767 / O</strain>
    </source>
</reference>
<dbReference type="InterPro" id="IPR050491">
    <property type="entry name" value="AmpC-like"/>
</dbReference>
<dbReference type="OrthoDB" id="9793489at2"/>
<reference key="2">
    <citation type="submission" date="2011-04" db="EMBL/GenBank/DDBJ databases">
        <title>Complete sequence of chromosome of Haliscomenobacter hydrossis DSM 1100.</title>
        <authorList>
            <consortium name="US DOE Joint Genome Institute (JGI-PGF)"/>
            <person name="Lucas S."/>
            <person name="Han J."/>
            <person name="Lapidus A."/>
            <person name="Bruce D."/>
            <person name="Goodwin L."/>
            <person name="Pitluck S."/>
            <person name="Peters L."/>
            <person name="Kyrpides N."/>
            <person name="Mavromatis K."/>
            <person name="Ivanova N."/>
            <person name="Ovchinnikova G."/>
            <person name="Pagani I."/>
            <person name="Daligault H."/>
            <person name="Detter J.C."/>
            <person name="Han C."/>
            <person name="Land M."/>
            <person name="Hauser L."/>
            <person name="Markowitz V."/>
            <person name="Cheng J.-F."/>
            <person name="Hugenholtz P."/>
            <person name="Woyke T."/>
            <person name="Wu D."/>
            <person name="Verbarg S."/>
            <person name="Frueling A."/>
            <person name="Brambilla E."/>
            <person name="Klenk H.-P."/>
            <person name="Eisen J.A."/>
        </authorList>
    </citation>
    <scope>NUCLEOTIDE SEQUENCE</scope>
    <source>
        <strain>DSM 1100</strain>
    </source>
</reference>
<dbReference type="Gene3D" id="3.40.710.10">
    <property type="entry name" value="DD-peptidase/beta-lactamase superfamily"/>
    <property type="match status" value="1"/>
</dbReference>
<dbReference type="HOGENOM" id="CLU_020027_0_2_10"/>
<dbReference type="eggNOG" id="COG1680">
    <property type="taxonomic scope" value="Bacteria"/>
</dbReference>
<dbReference type="KEGG" id="hhy:Halhy_1143"/>
<dbReference type="InterPro" id="IPR001466">
    <property type="entry name" value="Beta-lactam-related"/>
</dbReference>
<evidence type="ECO:0000259" key="1">
    <source>
        <dbReference type="Pfam" id="PF00144"/>
    </source>
</evidence>
<accession>F4KST4</accession>
<dbReference type="AlphaFoldDB" id="F4KST4"/>
<dbReference type="SUPFAM" id="SSF56601">
    <property type="entry name" value="beta-lactamase/transpeptidase-like"/>
    <property type="match status" value="1"/>
</dbReference>
<dbReference type="Proteomes" id="UP000008461">
    <property type="component" value="Chromosome"/>
</dbReference>
<dbReference type="STRING" id="760192.Halhy_1143"/>
<dbReference type="InterPro" id="IPR012338">
    <property type="entry name" value="Beta-lactam/transpept-like"/>
</dbReference>